<dbReference type="AlphaFoldDB" id="F4QDJ2"/>
<dbReference type="GeneID" id="14865574"/>
<sequence>MGWITNLFGGNKKRLQAAGNKRQNGMTNNQSFYA</sequence>
<proteinExistence type="predicted"/>
<reference evidence="2" key="1">
    <citation type="journal article" date="2011" name="Genome Res.">
        <title>Phylogeny-wide analysis of social amoeba genomes highlights ancient origins for complex intercellular communication.</title>
        <authorList>
            <person name="Heidel A.J."/>
            <person name="Lawal H.M."/>
            <person name="Felder M."/>
            <person name="Schilde C."/>
            <person name="Helps N.R."/>
            <person name="Tunggal B."/>
            <person name="Rivero F."/>
            <person name="John U."/>
            <person name="Schleicher M."/>
            <person name="Eichinger L."/>
            <person name="Platzer M."/>
            <person name="Noegel A.A."/>
            <person name="Schaap P."/>
            <person name="Gloeckner G."/>
        </authorList>
    </citation>
    <scope>NUCLEOTIDE SEQUENCE [LARGE SCALE GENOMIC DNA]</scope>
    <source>
        <strain evidence="2">SH3</strain>
    </source>
</reference>
<organism evidence="1 2">
    <name type="scientific">Cavenderia fasciculata</name>
    <name type="common">Slime mold</name>
    <name type="synonym">Dictyostelium fasciculatum</name>
    <dbReference type="NCBI Taxonomy" id="261658"/>
    <lineage>
        <taxon>Eukaryota</taxon>
        <taxon>Amoebozoa</taxon>
        <taxon>Evosea</taxon>
        <taxon>Eumycetozoa</taxon>
        <taxon>Dictyostelia</taxon>
        <taxon>Acytosteliales</taxon>
        <taxon>Cavenderiaceae</taxon>
        <taxon>Cavenderia</taxon>
    </lineage>
</organism>
<accession>F4QDJ2</accession>
<dbReference type="KEGG" id="dfa:DFA_11550"/>
<dbReference type="EMBL" id="GL883029">
    <property type="protein sequence ID" value="EGG13789.1"/>
    <property type="molecule type" value="Genomic_DNA"/>
</dbReference>
<evidence type="ECO:0000313" key="1">
    <source>
        <dbReference type="EMBL" id="EGG13789.1"/>
    </source>
</evidence>
<evidence type="ECO:0000313" key="2">
    <source>
        <dbReference type="Proteomes" id="UP000007797"/>
    </source>
</evidence>
<keyword evidence="2" id="KW-1185">Reference proteome</keyword>
<name>F4QDJ2_CACFS</name>
<dbReference type="Proteomes" id="UP000007797">
    <property type="component" value="Unassembled WGS sequence"/>
</dbReference>
<protein>
    <submittedName>
        <fullName evidence="1">Uncharacterized protein</fullName>
    </submittedName>
</protein>
<dbReference type="RefSeq" id="XP_004350497.1">
    <property type="nucleotide sequence ID" value="XM_004350446.1"/>
</dbReference>
<gene>
    <name evidence="1" type="ORF">DFA_11550</name>
</gene>